<dbReference type="Proteomes" id="UP000824166">
    <property type="component" value="Unassembled WGS sequence"/>
</dbReference>
<dbReference type="EMBL" id="JAHOPC010000002">
    <property type="protein sequence ID" value="MBU8865600.1"/>
    <property type="molecule type" value="Genomic_DNA"/>
</dbReference>
<comment type="caution">
    <text evidence="2">The sequence shown here is derived from an EMBL/GenBank/DDBJ whole genome shotgun (WGS) entry which is preliminary data.</text>
</comment>
<dbReference type="InterPro" id="IPR002744">
    <property type="entry name" value="MIP18-like"/>
</dbReference>
<evidence type="ECO:0000313" key="3">
    <source>
        <dbReference type="Proteomes" id="UP000824166"/>
    </source>
</evidence>
<organism evidence="2 3">
    <name type="scientific">Paenarthrobacter aromaticivorans</name>
    <dbReference type="NCBI Taxonomy" id="2849150"/>
    <lineage>
        <taxon>Bacteria</taxon>
        <taxon>Bacillati</taxon>
        <taxon>Actinomycetota</taxon>
        <taxon>Actinomycetes</taxon>
        <taxon>Micrococcales</taxon>
        <taxon>Micrococcaceae</taxon>
        <taxon>Paenarthrobacter</taxon>
    </lineage>
</organism>
<proteinExistence type="predicted"/>
<dbReference type="RefSeq" id="WP_216923303.1">
    <property type="nucleotide sequence ID" value="NZ_JAHOPC010000002.1"/>
</dbReference>
<keyword evidence="3" id="KW-1185">Reference proteome</keyword>
<accession>A0ABS6I2J6</accession>
<sequence length="241" mass="26349">MTATSTRFGLIEDRAWRALSTVTDPELDEPLTTLGFVGRVETDGRVVTATLRLPTAFCSPNFAFMMAADSADALRAEFPEMSTRVELEGNADSERINSAVAAGVGFADAYPDEASSGLDDLRTIFRSKAHLASLERVIAILVSIYAVVPELLPSIRLKDVPPTQEREALVRRRSDLGISIDDNAFLLVNADGSRWDTTDLAVQIRFAKATRISIEGNAHFCRGLLRTRYDEPTYVPGPTSP</sequence>
<feature type="domain" description="MIP18 family-like" evidence="1">
    <location>
        <begin position="13"/>
        <end position="85"/>
    </location>
</feature>
<protein>
    <submittedName>
        <fullName evidence="2">Iron-sulfur cluster assembly protein</fullName>
    </submittedName>
</protein>
<gene>
    <name evidence="2" type="ORF">KSW38_04770</name>
</gene>
<evidence type="ECO:0000313" key="2">
    <source>
        <dbReference type="EMBL" id="MBU8865600.1"/>
    </source>
</evidence>
<dbReference type="Pfam" id="PF01883">
    <property type="entry name" value="FeS_assembly_P"/>
    <property type="match status" value="1"/>
</dbReference>
<evidence type="ECO:0000259" key="1">
    <source>
        <dbReference type="Pfam" id="PF01883"/>
    </source>
</evidence>
<reference evidence="2 3" key="1">
    <citation type="submission" date="2021-06" db="EMBL/GenBank/DDBJ databases">
        <authorList>
            <person name="Jeong J.W."/>
        </authorList>
    </citation>
    <scope>NUCLEOTIDE SEQUENCE [LARGE SCALE GENOMIC DNA]</scope>
    <source>
        <strain evidence="2 3">MMS21-TAE1-1</strain>
    </source>
</reference>
<name>A0ABS6I2J6_9MICC</name>